<dbReference type="AlphaFoldDB" id="A0A7K0G432"/>
<dbReference type="GO" id="GO:0016787">
    <property type="term" value="F:hydrolase activity"/>
    <property type="evidence" value="ECO:0007669"/>
    <property type="project" value="UniProtKB-KW"/>
</dbReference>
<feature type="repeat" description="TPR" evidence="1">
    <location>
        <begin position="405"/>
        <end position="438"/>
    </location>
</feature>
<dbReference type="Gene3D" id="3.40.710.10">
    <property type="entry name" value="DD-peptidase/beta-lactamase superfamily"/>
    <property type="match status" value="1"/>
</dbReference>
<dbReference type="Pfam" id="PF00144">
    <property type="entry name" value="Beta-lactamase"/>
    <property type="match status" value="1"/>
</dbReference>
<dbReference type="SUPFAM" id="SSF56601">
    <property type="entry name" value="beta-lactamase/transpeptidase-like"/>
    <property type="match status" value="1"/>
</dbReference>
<evidence type="ECO:0000313" key="3">
    <source>
        <dbReference type="EMBL" id="MRX78553.1"/>
    </source>
</evidence>
<sequence length="452" mass="50179">MHKRKIPGLGLAIVRHGKIIKTGYYGLANIQDSIAVSSKTMFTINSITKAFVGVAALQLVEEGKLKLDSSISEYLTDIPETWKSVKVRQLLSHTSGIPDLVDEEEAVMIADNFDLAWKKVIAMPLDFKAGEEFRYNQTNYYLLGLIINKLSEMSFQEFITKNQLQKVGMEKTIRSGFGATKELVPNAANSYQFSKGKLNNMFFSFPSPLQTAAGMSSTANELANWIIALQNMKLLKQKSSLEALWKPDLLNNGKTAGFSRLLNGYAAGWPTIGRHEHPAVAPVGGGRAALFVYPKDDLSIIVLTNLSGGSPDVFIDELAGLFIPDMKETNGFEMSPSAKSLKVILDKNGYKNAIEAAKKLKSKNKNFNLTESEINIWGYKLISQNRLKDALELFKLNVTLYPSSANAFDSLGETYAELEDNTLAVKNYEQSFKLNPQNKNAEQQLKILRLKL</sequence>
<dbReference type="PANTHER" id="PTHR46825:SF9">
    <property type="entry name" value="BETA-LACTAMASE-RELATED DOMAIN-CONTAINING PROTEIN"/>
    <property type="match status" value="1"/>
</dbReference>
<feature type="domain" description="Beta-lactamase-related" evidence="2">
    <location>
        <begin position="1"/>
        <end position="316"/>
    </location>
</feature>
<evidence type="ECO:0000313" key="4">
    <source>
        <dbReference type="Proteomes" id="UP000487757"/>
    </source>
</evidence>
<dbReference type="Proteomes" id="UP000487757">
    <property type="component" value="Unassembled WGS sequence"/>
</dbReference>
<organism evidence="3 4">
    <name type="scientific">Pedobacter petrophilus</name>
    <dbReference type="NCBI Taxonomy" id="1908241"/>
    <lineage>
        <taxon>Bacteria</taxon>
        <taxon>Pseudomonadati</taxon>
        <taxon>Bacteroidota</taxon>
        <taxon>Sphingobacteriia</taxon>
        <taxon>Sphingobacteriales</taxon>
        <taxon>Sphingobacteriaceae</taxon>
        <taxon>Pedobacter</taxon>
    </lineage>
</organism>
<evidence type="ECO:0000259" key="2">
    <source>
        <dbReference type="Pfam" id="PF00144"/>
    </source>
</evidence>
<dbReference type="OrthoDB" id="9793489at2"/>
<proteinExistence type="predicted"/>
<name>A0A7K0G432_9SPHI</name>
<keyword evidence="4" id="KW-1185">Reference proteome</keyword>
<dbReference type="InterPro" id="IPR001466">
    <property type="entry name" value="Beta-lactam-related"/>
</dbReference>
<dbReference type="InterPro" id="IPR011990">
    <property type="entry name" value="TPR-like_helical_dom_sf"/>
</dbReference>
<gene>
    <name evidence="3" type="ORF">GJU39_20960</name>
</gene>
<keyword evidence="3" id="KW-0378">Hydrolase</keyword>
<accession>A0A7K0G432</accession>
<dbReference type="InterPro" id="IPR050491">
    <property type="entry name" value="AmpC-like"/>
</dbReference>
<dbReference type="PROSITE" id="PS50005">
    <property type="entry name" value="TPR"/>
    <property type="match status" value="1"/>
</dbReference>
<dbReference type="InterPro" id="IPR012338">
    <property type="entry name" value="Beta-lactam/transpept-like"/>
</dbReference>
<dbReference type="SUPFAM" id="SSF48452">
    <property type="entry name" value="TPR-like"/>
    <property type="match status" value="1"/>
</dbReference>
<dbReference type="PANTHER" id="PTHR46825">
    <property type="entry name" value="D-ALANYL-D-ALANINE-CARBOXYPEPTIDASE/ENDOPEPTIDASE AMPH"/>
    <property type="match status" value="1"/>
</dbReference>
<comment type="caution">
    <text evidence="3">The sequence shown here is derived from an EMBL/GenBank/DDBJ whole genome shotgun (WGS) entry which is preliminary data.</text>
</comment>
<evidence type="ECO:0000256" key="1">
    <source>
        <dbReference type="PROSITE-ProRule" id="PRU00339"/>
    </source>
</evidence>
<keyword evidence="1" id="KW-0802">TPR repeat</keyword>
<reference evidence="3 4" key="1">
    <citation type="submission" date="2019-11" db="EMBL/GenBank/DDBJ databases">
        <title>Pedobacter petrophilus genome.</title>
        <authorList>
            <person name="Feldbauer M.J."/>
            <person name="Newman J.D."/>
        </authorList>
    </citation>
    <scope>NUCLEOTIDE SEQUENCE [LARGE SCALE GENOMIC DNA]</scope>
    <source>
        <strain evidence="3 4">LMG 29686</strain>
    </source>
</reference>
<dbReference type="Gene3D" id="1.25.40.10">
    <property type="entry name" value="Tetratricopeptide repeat domain"/>
    <property type="match status" value="1"/>
</dbReference>
<dbReference type="InterPro" id="IPR019734">
    <property type="entry name" value="TPR_rpt"/>
</dbReference>
<protein>
    <submittedName>
        <fullName evidence="3">Serine hydrolase</fullName>
    </submittedName>
</protein>
<dbReference type="EMBL" id="WKKH01000058">
    <property type="protein sequence ID" value="MRX78553.1"/>
    <property type="molecule type" value="Genomic_DNA"/>
</dbReference>